<reference evidence="7" key="1">
    <citation type="submission" date="2020-06" db="EMBL/GenBank/DDBJ databases">
        <authorList>
            <person name="Ji K."/>
            <person name="Li J."/>
        </authorList>
    </citation>
    <scope>NUCLEOTIDE SEQUENCE</scope>
    <source>
        <strain evidence="7">JKM2019</strain>
        <tissue evidence="7">Whole body</tissue>
    </source>
</reference>
<dbReference type="SMART" id="SM00413">
    <property type="entry name" value="ETS"/>
    <property type="match status" value="1"/>
</dbReference>
<dbReference type="PRINTS" id="PR00454">
    <property type="entry name" value="ETSDOMAIN"/>
</dbReference>
<evidence type="ECO:0000259" key="6">
    <source>
        <dbReference type="PROSITE" id="PS51433"/>
    </source>
</evidence>
<feature type="domain" description="ETS" evidence="5">
    <location>
        <begin position="492"/>
        <end position="572"/>
    </location>
</feature>
<comment type="caution">
    <text evidence="7">The sequence shown here is derived from an EMBL/GenBank/DDBJ whole genome shotgun (WGS) entry which is preliminary data.</text>
</comment>
<dbReference type="Proteomes" id="UP000828236">
    <property type="component" value="Unassembled WGS sequence"/>
</dbReference>
<sequence length="600" mass="68613">MSQALAASFASWEKERDEFNIPKDPQLWSESDVNHWLLWAIKEFNLDGFDAQSFLMTGKMICEMGKEMFLAQTPPYVGDILWEHLDRLLRDSDGSIVDNNNVPTTANYIDCGTEFNDFFQQQQHQLQTTTTTTTPPPITSPSSSSSTTNIDPIVIGHHNHSHHHHHNHHHDNLQHLNHHQSDVIYSSPFNDHHHSQQQQQQQSSSSSSSSSSSTSITNNQQQQQQQNTDIISSCSYSQSIASMNELSPTGNNNNNADKMIAMNRHQQSNHHHNNNNNNHHHHHHQSFETENAETYQQHLPTSTNGHHHNHNHHNNNNDNHHHYLEAHSEFYLAHTMVIDSGKFSQQYQPKFNRGPHNYFGRYTGNELPSMIDNYGQYENSFSTMTPSSIPHTPSPEQWPTNDLANIGSTIGSTLMPNTIPSPNINTLVPNHMNANYESLPIHGRDQIGLNTMVNNNIIHSNGVHQGANIFHQSSIDGKPFIQAAVLAGSGPIQLWQFLLELLTDKDCQSFISWTGDGWEFKLNYSLIFGRRWGIRKNKPKMNYEKLSRGLRYYYDKNIIHKTAGKRYVYRFVCDLQSLLGCKPEDLHSVVDLKPEKKEED</sequence>
<evidence type="ECO:0000256" key="2">
    <source>
        <dbReference type="ARBA" id="ARBA00023125"/>
    </source>
</evidence>
<dbReference type="Pfam" id="PF02198">
    <property type="entry name" value="SAM_PNT"/>
    <property type="match status" value="1"/>
</dbReference>
<dbReference type="PANTHER" id="PTHR11849:SF289">
    <property type="entry name" value="ETS-LIKE PROTEIN POINTED"/>
    <property type="match status" value="1"/>
</dbReference>
<dbReference type="InterPro" id="IPR003118">
    <property type="entry name" value="Pointed_dom"/>
</dbReference>
<dbReference type="PANTHER" id="PTHR11849">
    <property type="entry name" value="ETS"/>
    <property type="match status" value="1"/>
</dbReference>
<dbReference type="Pfam" id="PF00178">
    <property type="entry name" value="Ets"/>
    <property type="match status" value="1"/>
</dbReference>
<dbReference type="SUPFAM" id="SSF46785">
    <property type="entry name" value="Winged helix' DNA-binding domain"/>
    <property type="match status" value="1"/>
</dbReference>
<dbReference type="GO" id="GO:0043565">
    <property type="term" value="F:sequence-specific DNA binding"/>
    <property type="evidence" value="ECO:0007669"/>
    <property type="project" value="InterPro"/>
</dbReference>
<evidence type="ECO:0000256" key="1">
    <source>
        <dbReference type="ARBA" id="ARBA00005562"/>
    </source>
</evidence>
<dbReference type="Gene3D" id="1.10.10.10">
    <property type="entry name" value="Winged helix-like DNA-binding domain superfamily/Winged helix DNA-binding domain"/>
    <property type="match status" value="1"/>
</dbReference>
<dbReference type="SUPFAM" id="SSF47769">
    <property type="entry name" value="SAM/Pointed domain"/>
    <property type="match status" value="1"/>
</dbReference>
<dbReference type="InterPro" id="IPR036390">
    <property type="entry name" value="WH_DNA-bd_sf"/>
</dbReference>
<feature type="region of interest" description="Disordered" evidence="4">
    <location>
        <begin position="123"/>
        <end position="229"/>
    </location>
</feature>
<dbReference type="PROSITE" id="PS00346">
    <property type="entry name" value="ETS_DOMAIN_2"/>
    <property type="match status" value="1"/>
</dbReference>
<dbReference type="PROSITE" id="PS00345">
    <property type="entry name" value="ETS_DOMAIN_1"/>
    <property type="match status" value="1"/>
</dbReference>
<evidence type="ECO:0000256" key="3">
    <source>
        <dbReference type="RuleBase" id="RU004019"/>
    </source>
</evidence>
<dbReference type="GO" id="GO:0005634">
    <property type="term" value="C:nucleus"/>
    <property type="evidence" value="ECO:0007669"/>
    <property type="project" value="UniProtKB-SubCell"/>
</dbReference>
<accession>A0A9D4NZN4</accession>
<feature type="compositionally biased region" description="Polar residues" evidence="4">
    <location>
        <begin position="288"/>
        <end position="303"/>
    </location>
</feature>
<dbReference type="EMBL" id="SDOV01000004">
    <property type="protein sequence ID" value="KAH7641313.1"/>
    <property type="molecule type" value="Genomic_DNA"/>
</dbReference>
<comment type="similarity">
    <text evidence="1 3">Belongs to the ETS family.</text>
</comment>
<keyword evidence="2 3" id="KW-0238">DNA-binding</keyword>
<dbReference type="GO" id="GO:0030154">
    <property type="term" value="P:cell differentiation"/>
    <property type="evidence" value="ECO:0007669"/>
    <property type="project" value="TreeGrafter"/>
</dbReference>
<dbReference type="GO" id="GO:0000981">
    <property type="term" value="F:DNA-binding transcription factor activity, RNA polymerase II-specific"/>
    <property type="evidence" value="ECO:0007669"/>
    <property type="project" value="TreeGrafter"/>
</dbReference>
<dbReference type="SMART" id="SM00251">
    <property type="entry name" value="SAM_PNT"/>
    <property type="match status" value="1"/>
</dbReference>
<feature type="compositionally biased region" description="Basic residues" evidence="4">
    <location>
        <begin position="157"/>
        <end position="169"/>
    </location>
</feature>
<gene>
    <name evidence="7" type="ORF">HUG17_4357</name>
</gene>
<feature type="region of interest" description="Disordered" evidence="4">
    <location>
        <begin position="266"/>
        <end position="320"/>
    </location>
</feature>
<comment type="subcellular location">
    <subcellularLocation>
        <location evidence="3">Nucleus</location>
    </subcellularLocation>
</comment>
<dbReference type="InterPro" id="IPR046328">
    <property type="entry name" value="ETS_fam"/>
</dbReference>
<feature type="compositionally biased region" description="Low complexity" evidence="4">
    <location>
        <begin position="123"/>
        <end position="133"/>
    </location>
</feature>
<dbReference type="InterPro" id="IPR036388">
    <property type="entry name" value="WH-like_DNA-bd_sf"/>
</dbReference>
<protein>
    <submittedName>
        <fullName evidence="7">C-ets-1-like protein</fullName>
    </submittedName>
</protein>
<dbReference type="FunFam" id="1.10.150.50:FF:000014">
    <property type="entry name" value="Protein c-ets-1 isoform 1"/>
    <property type="match status" value="1"/>
</dbReference>
<proteinExistence type="inferred from homology"/>
<dbReference type="PROSITE" id="PS51433">
    <property type="entry name" value="PNT"/>
    <property type="match status" value="1"/>
</dbReference>
<evidence type="ECO:0000259" key="5">
    <source>
        <dbReference type="PROSITE" id="PS50061"/>
    </source>
</evidence>
<dbReference type="Gene3D" id="1.10.150.50">
    <property type="entry name" value="Transcription Factor, Ets-1"/>
    <property type="match status" value="1"/>
</dbReference>
<evidence type="ECO:0000256" key="4">
    <source>
        <dbReference type="SAM" id="MobiDB-lite"/>
    </source>
</evidence>
<reference evidence="7" key="2">
    <citation type="journal article" date="2021" name="World Allergy Organ. J.">
        <title>Chromosome-level assembly of Dermatophagoides farinae genome and transcriptome reveals two novel allergens Der f 37 and Der f 39.</title>
        <authorList>
            <person name="Chen J."/>
            <person name="Cai Z."/>
            <person name="Fan D."/>
            <person name="Hu J."/>
            <person name="Hou Y."/>
            <person name="He Y."/>
            <person name="Zhang Z."/>
            <person name="Zhao Z."/>
            <person name="Gao P."/>
            <person name="Hu W."/>
            <person name="Sun J."/>
            <person name="Li J."/>
            <person name="Ji K."/>
        </authorList>
    </citation>
    <scope>NUCLEOTIDE SEQUENCE</scope>
    <source>
        <strain evidence="7">JKM2019</strain>
    </source>
</reference>
<keyword evidence="3" id="KW-0539">Nucleus</keyword>
<name>A0A9D4NZN4_DERFA</name>
<feature type="compositionally biased region" description="Low complexity" evidence="4">
    <location>
        <begin position="196"/>
        <end position="229"/>
    </location>
</feature>
<organism evidence="7">
    <name type="scientific">Dermatophagoides farinae</name>
    <name type="common">American house dust mite</name>
    <dbReference type="NCBI Taxonomy" id="6954"/>
    <lineage>
        <taxon>Eukaryota</taxon>
        <taxon>Metazoa</taxon>
        <taxon>Ecdysozoa</taxon>
        <taxon>Arthropoda</taxon>
        <taxon>Chelicerata</taxon>
        <taxon>Arachnida</taxon>
        <taxon>Acari</taxon>
        <taxon>Acariformes</taxon>
        <taxon>Sarcoptiformes</taxon>
        <taxon>Astigmata</taxon>
        <taxon>Psoroptidia</taxon>
        <taxon>Analgoidea</taxon>
        <taxon>Pyroglyphidae</taxon>
        <taxon>Dermatophagoidinae</taxon>
        <taxon>Dermatophagoides</taxon>
    </lineage>
</organism>
<feature type="domain" description="PNT" evidence="6">
    <location>
        <begin position="7"/>
        <end position="92"/>
    </location>
</feature>
<dbReference type="InterPro" id="IPR013761">
    <property type="entry name" value="SAM/pointed_sf"/>
</dbReference>
<feature type="compositionally biased region" description="Basic residues" evidence="4">
    <location>
        <begin position="267"/>
        <end position="284"/>
    </location>
</feature>
<dbReference type="PROSITE" id="PS50061">
    <property type="entry name" value="ETS_DOMAIN_3"/>
    <property type="match status" value="1"/>
</dbReference>
<dbReference type="InterPro" id="IPR000418">
    <property type="entry name" value="Ets_dom"/>
</dbReference>
<evidence type="ECO:0000313" key="7">
    <source>
        <dbReference type="EMBL" id="KAH7641313.1"/>
    </source>
</evidence>
<dbReference type="AlphaFoldDB" id="A0A9D4NZN4"/>